<dbReference type="RefSeq" id="WP_147146231.1">
    <property type="nucleotide sequence ID" value="NZ_BKAJ01000012.1"/>
</dbReference>
<evidence type="ECO:0000313" key="3">
    <source>
        <dbReference type="EMBL" id="GEP53515.1"/>
    </source>
</evidence>
<dbReference type="PANTHER" id="PTHR43708:SF3">
    <property type="entry name" value="OXIDOREDUCTASE"/>
    <property type="match status" value="1"/>
</dbReference>
<dbReference type="SUPFAM" id="SSF55347">
    <property type="entry name" value="Glyceraldehyde-3-phosphate dehydrogenase-like, C-terminal domain"/>
    <property type="match status" value="1"/>
</dbReference>
<dbReference type="GO" id="GO:0000166">
    <property type="term" value="F:nucleotide binding"/>
    <property type="evidence" value="ECO:0007669"/>
    <property type="project" value="InterPro"/>
</dbReference>
<gene>
    <name evidence="3" type="ORF">RSO01_06810</name>
</gene>
<accession>A0A512N3F5</accession>
<dbReference type="InterPro" id="IPR051317">
    <property type="entry name" value="Gfo/Idh/MocA_oxidoreduct"/>
</dbReference>
<dbReference type="InterPro" id="IPR000683">
    <property type="entry name" value="Gfo/Idh/MocA-like_OxRdtase_N"/>
</dbReference>
<dbReference type="SUPFAM" id="SSF51735">
    <property type="entry name" value="NAD(P)-binding Rossmann-fold domains"/>
    <property type="match status" value="1"/>
</dbReference>
<dbReference type="PANTHER" id="PTHR43708">
    <property type="entry name" value="CONSERVED EXPRESSED OXIDOREDUCTASE (EUROFUNG)"/>
    <property type="match status" value="1"/>
</dbReference>
<dbReference type="Proteomes" id="UP000321058">
    <property type="component" value="Unassembled WGS sequence"/>
</dbReference>
<dbReference type="Pfam" id="PF22725">
    <property type="entry name" value="GFO_IDH_MocA_C3"/>
    <property type="match status" value="1"/>
</dbReference>
<reference evidence="3 4" key="1">
    <citation type="submission" date="2019-07" db="EMBL/GenBank/DDBJ databases">
        <title>Whole genome shotgun sequence of Reyranella soli NBRC 108950.</title>
        <authorList>
            <person name="Hosoyama A."/>
            <person name="Uohara A."/>
            <person name="Ohji S."/>
            <person name="Ichikawa N."/>
        </authorList>
    </citation>
    <scope>NUCLEOTIDE SEQUENCE [LARGE SCALE GENOMIC DNA]</scope>
    <source>
        <strain evidence="3 4">NBRC 108950</strain>
    </source>
</reference>
<protein>
    <submittedName>
        <fullName evidence="3">Oxidoreductase</fullName>
    </submittedName>
</protein>
<evidence type="ECO:0000259" key="2">
    <source>
        <dbReference type="Pfam" id="PF22725"/>
    </source>
</evidence>
<sequence>MTIEAVNEAGARSPRLKLGMVGGGRGAFIGAVHRIAARLDDQYEVVAGALSADPERAGASAADIGIAPERAYADFRTMAGAEAERPDGIDVVAIVTPNHLHHPIARAFLDAGIHVICDKPISRTVEEAEDLVRAVAKSGKVFVLTHNYTGYPMVRHAREMISAGELGRIRVVQAEYPQEWLTTPLERSGQKQAEWRTDPERSGAGGCLGDIGTHAFNLAEFVSGLRVEGVAAELTTFVDGRRLDDNVQMMLRFAGGARGALWSSQIAPGHENGLQLRLYGEKGGLIWHQERPDQLRFTPYGKSPQLVTRGGPAAGSAAAHATRIPAGHPEGYLEGFAQLYADTAALIRARESGRPPDASAALLPTAEDGLRAMRFIAAAVSSSRDDGAWTPLPWPADATGSVAYQGRVDAAAART</sequence>
<dbReference type="InterPro" id="IPR036291">
    <property type="entry name" value="NAD(P)-bd_dom_sf"/>
</dbReference>
<evidence type="ECO:0000259" key="1">
    <source>
        <dbReference type="Pfam" id="PF01408"/>
    </source>
</evidence>
<dbReference type="Gene3D" id="3.40.50.720">
    <property type="entry name" value="NAD(P)-binding Rossmann-like Domain"/>
    <property type="match status" value="1"/>
</dbReference>
<dbReference type="Gene3D" id="3.30.360.10">
    <property type="entry name" value="Dihydrodipicolinate Reductase, domain 2"/>
    <property type="match status" value="1"/>
</dbReference>
<keyword evidence="4" id="KW-1185">Reference proteome</keyword>
<feature type="domain" description="GFO/IDH/MocA-like oxidoreductase" evidence="2">
    <location>
        <begin position="154"/>
        <end position="285"/>
    </location>
</feature>
<dbReference type="EMBL" id="BKAJ01000012">
    <property type="protein sequence ID" value="GEP53515.1"/>
    <property type="molecule type" value="Genomic_DNA"/>
</dbReference>
<dbReference type="InterPro" id="IPR055170">
    <property type="entry name" value="GFO_IDH_MocA-like_dom"/>
</dbReference>
<dbReference type="AlphaFoldDB" id="A0A512N3F5"/>
<comment type="caution">
    <text evidence="3">The sequence shown here is derived from an EMBL/GenBank/DDBJ whole genome shotgun (WGS) entry which is preliminary data.</text>
</comment>
<dbReference type="OrthoDB" id="9815825at2"/>
<evidence type="ECO:0000313" key="4">
    <source>
        <dbReference type="Proteomes" id="UP000321058"/>
    </source>
</evidence>
<dbReference type="Pfam" id="PF01408">
    <property type="entry name" value="GFO_IDH_MocA"/>
    <property type="match status" value="1"/>
</dbReference>
<feature type="domain" description="Gfo/Idh/MocA-like oxidoreductase N-terminal" evidence="1">
    <location>
        <begin position="17"/>
        <end position="144"/>
    </location>
</feature>
<organism evidence="3 4">
    <name type="scientific">Reyranella soli</name>
    <dbReference type="NCBI Taxonomy" id="1230389"/>
    <lineage>
        <taxon>Bacteria</taxon>
        <taxon>Pseudomonadati</taxon>
        <taxon>Pseudomonadota</taxon>
        <taxon>Alphaproteobacteria</taxon>
        <taxon>Hyphomicrobiales</taxon>
        <taxon>Reyranellaceae</taxon>
        <taxon>Reyranella</taxon>
    </lineage>
</organism>
<proteinExistence type="predicted"/>
<name>A0A512N3F5_9HYPH</name>